<accession>A0A246I719</accession>
<dbReference type="InterPro" id="IPR045290">
    <property type="entry name" value="MOC1-like"/>
</dbReference>
<organism evidence="2 3">
    <name type="scientific">Stenotrophomonas maltophilia</name>
    <name type="common">Pseudomonas maltophilia</name>
    <name type="synonym">Xanthomonas maltophilia</name>
    <dbReference type="NCBI Taxonomy" id="40324"/>
    <lineage>
        <taxon>Bacteria</taxon>
        <taxon>Pseudomonadati</taxon>
        <taxon>Pseudomonadota</taxon>
        <taxon>Gammaproteobacteria</taxon>
        <taxon>Lysobacterales</taxon>
        <taxon>Lysobacteraceae</taxon>
        <taxon>Stenotrophomonas</taxon>
        <taxon>Stenotrophomonas maltophilia group</taxon>
    </lineage>
</organism>
<reference evidence="2 3" key="1">
    <citation type="submission" date="2017-06" db="EMBL/GenBank/DDBJ databases">
        <authorList>
            <person name="Kim H.J."/>
            <person name="Triplett B.A."/>
        </authorList>
    </citation>
    <scope>NUCLEOTIDE SEQUENCE [LARGE SCALE GENOMIC DNA]</scope>
    <source>
        <strain evidence="2 3">594</strain>
    </source>
</reference>
<sequence>MASRLIISIDPGLTGAIAALVDGAPGPLIDMPLQAIGESQEVDARAIALFIRASREMNPGAAVSGVIERVRAMPPKRGPDGKEERKAGPQSSFNFGDHYGKAKAVFELLGVPYLRAEPASWKRWFGLTNQGKDAARLLAIQRFPAAATQLQRKKDNGRADALLIGLYGDSLIRGGA</sequence>
<name>A0A246I719_STEMA</name>
<dbReference type="Proteomes" id="UP000197090">
    <property type="component" value="Unassembled WGS sequence"/>
</dbReference>
<comment type="caution">
    <text evidence="2">The sequence shown here is derived from an EMBL/GenBank/DDBJ whole genome shotgun (WGS) entry which is preliminary data.</text>
</comment>
<evidence type="ECO:0000256" key="1">
    <source>
        <dbReference type="SAM" id="MobiDB-lite"/>
    </source>
</evidence>
<gene>
    <name evidence="2" type="ORF">CEE63_11655</name>
</gene>
<dbReference type="PANTHER" id="PTHR36015:SF6">
    <property type="entry name" value="HOLLIDAY JUNCTION RESOLVASE MOC1, CHLOROPLASTIC-RELATED"/>
    <property type="match status" value="1"/>
</dbReference>
<feature type="region of interest" description="Disordered" evidence="1">
    <location>
        <begin position="72"/>
        <end position="95"/>
    </location>
</feature>
<dbReference type="EMBL" id="NIVX01000076">
    <property type="protein sequence ID" value="OWQ73803.1"/>
    <property type="molecule type" value="Genomic_DNA"/>
</dbReference>
<dbReference type="CDD" id="cd22992">
    <property type="entry name" value="MOC1"/>
    <property type="match status" value="1"/>
</dbReference>
<evidence type="ECO:0000313" key="3">
    <source>
        <dbReference type="Proteomes" id="UP000197090"/>
    </source>
</evidence>
<dbReference type="GO" id="GO:0008821">
    <property type="term" value="F:crossover junction DNA endonuclease activity"/>
    <property type="evidence" value="ECO:0007669"/>
    <property type="project" value="InterPro"/>
</dbReference>
<dbReference type="PANTHER" id="PTHR36015">
    <property type="entry name" value="HOLLIDAY JUNCTION RESOLVASE MOC1, CHLOROPLASTIC-RELATED"/>
    <property type="match status" value="1"/>
</dbReference>
<dbReference type="RefSeq" id="WP_088497122.1">
    <property type="nucleotide sequence ID" value="NZ_NIVX01000076.1"/>
</dbReference>
<protein>
    <submittedName>
        <fullName evidence="2">Uncharacterized protein</fullName>
    </submittedName>
</protein>
<dbReference type="AlphaFoldDB" id="A0A246I719"/>
<evidence type="ECO:0000313" key="2">
    <source>
        <dbReference type="EMBL" id="OWQ73803.1"/>
    </source>
</evidence>
<proteinExistence type="predicted"/>
<feature type="compositionally biased region" description="Basic and acidic residues" evidence="1">
    <location>
        <begin position="77"/>
        <end position="87"/>
    </location>
</feature>